<gene>
    <name evidence="3" type="ORF">AVDCRST_MAG54-3071</name>
</gene>
<protein>
    <recommendedName>
        <fullName evidence="2">N-acetyltransferase domain-containing protein</fullName>
    </recommendedName>
</protein>
<proteinExistence type="predicted"/>
<reference evidence="3" key="1">
    <citation type="submission" date="2020-02" db="EMBL/GenBank/DDBJ databases">
        <authorList>
            <person name="Meier V. D."/>
        </authorList>
    </citation>
    <scope>NUCLEOTIDE SEQUENCE</scope>
    <source>
        <strain evidence="3">AVDCRST_MAG54</strain>
    </source>
</reference>
<dbReference type="InterPro" id="IPR016181">
    <property type="entry name" value="Acyl_CoA_acyltransferase"/>
</dbReference>
<feature type="region of interest" description="Disordered" evidence="1">
    <location>
        <begin position="85"/>
        <end position="111"/>
    </location>
</feature>
<feature type="domain" description="N-acetyltransferase" evidence="2">
    <location>
        <begin position="16"/>
        <end position="85"/>
    </location>
</feature>
<evidence type="ECO:0000313" key="3">
    <source>
        <dbReference type="EMBL" id="CAA9272200.1"/>
    </source>
</evidence>
<name>A0A6J4JBW7_9PSEU</name>
<dbReference type="Gene3D" id="3.40.630.30">
    <property type="match status" value="1"/>
</dbReference>
<dbReference type="Pfam" id="PF14542">
    <property type="entry name" value="Acetyltransf_CG"/>
    <property type="match status" value="1"/>
</dbReference>
<dbReference type="EMBL" id="CADCTH010000387">
    <property type="protein sequence ID" value="CAA9272200.1"/>
    <property type="molecule type" value="Genomic_DNA"/>
</dbReference>
<dbReference type="InterPro" id="IPR031165">
    <property type="entry name" value="GNAT_YJDJ"/>
</dbReference>
<sequence length="111" mass="12121">MDETLEIAYVPARARVEARRGGTVAGFVEFGLRADAAVLVYTEVDDVHAAPLLGAALALLRDRGYRIVPLCPRVRAFLHAHPDRRDGVDTRFLDPGHPRRAEPAEGPRAVA</sequence>
<evidence type="ECO:0000256" key="1">
    <source>
        <dbReference type="SAM" id="MobiDB-lite"/>
    </source>
</evidence>
<dbReference type="AlphaFoldDB" id="A0A6J4JBW7"/>
<evidence type="ECO:0000259" key="2">
    <source>
        <dbReference type="Pfam" id="PF14542"/>
    </source>
</evidence>
<feature type="compositionally biased region" description="Basic and acidic residues" evidence="1">
    <location>
        <begin position="85"/>
        <end position="105"/>
    </location>
</feature>
<dbReference type="SUPFAM" id="SSF55729">
    <property type="entry name" value="Acyl-CoA N-acyltransferases (Nat)"/>
    <property type="match status" value="1"/>
</dbReference>
<organism evidence="3">
    <name type="scientific">uncultured Actinomycetospora sp</name>
    <dbReference type="NCBI Taxonomy" id="1135996"/>
    <lineage>
        <taxon>Bacteria</taxon>
        <taxon>Bacillati</taxon>
        <taxon>Actinomycetota</taxon>
        <taxon>Actinomycetes</taxon>
        <taxon>Pseudonocardiales</taxon>
        <taxon>Pseudonocardiaceae</taxon>
        <taxon>Actinomycetospora</taxon>
        <taxon>environmental samples</taxon>
    </lineage>
</organism>
<accession>A0A6J4JBW7</accession>